<dbReference type="OrthoDB" id="8988363at2"/>
<dbReference type="PANTHER" id="PTHR43229">
    <property type="entry name" value="NODULATION PROTEIN J"/>
    <property type="match status" value="1"/>
</dbReference>
<keyword evidence="3 6" id="KW-1133">Transmembrane helix</keyword>
<dbReference type="GO" id="GO:0140359">
    <property type="term" value="F:ABC-type transporter activity"/>
    <property type="evidence" value="ECO:0007669"/>
    <property type="project" value="InterPro"/>
</dbReference>
<dbReference type="RefSeq" id="WP_077689720.1">
    <property type="nucleotide sequence ID" value="NZ_MCOK01000001.1"/>
</dbReference>
<dbReference type="InterPro" id="IPR051784">
    <property type="entry name" value="Nod_factor_ABC_transporter"/>
</dbReference>
<feature type="domain" description="ABC transmembrane type-2" evidence="7">
    <location>
        <begin position="51"/>
        <end position="278"/>
    </location>
</feature>
<keyword evidence="2 6" id="KW-0812">Transmembrane</keyword>
<evidence type="ECO:0000259" key="7">
    <source>
        <dbReference type="PROSITE" id="PS51012"/>
    </source>
</evidence>
<feature type="transmembrane region" description="Helical" evidence="6">
    <location>
        <begin position="253"/>
        <end position="275"/>
    </location>
</feature>
<protein>
    <recommendedName>
        <fullName evidence="6">Transport permease protein</fullName>
    </recommendedName>
</protein>
<keyword evidence="4 6" id="KW-0472">Membrane</keyword>
<evidence type="ECO:0000313" key="9">
    <source>
        <dbReference type="Proteomes" id="UP000189004"/>
    </source>
</evidence>
<dbReference type="InterPro" id="IPR000412">
    <property type="entry name" value="ABC_2_transport"/>
</dbReference>
<organism evidence="8 9">
    <name type="scientific">Nocardiopsis sinuspersici</name>
    <dbReference type="NCBI Taxonomy" id="501010"/>
    <lineage>
        <taxon>Bacteria</taxon>
        <taxon>Bacillati</taxon>
        <taxon>Actinomycetota</taxon>
        <taxon>Actinomycetes</taxon>
        <taxon>Streptosporangiales</taxon>
        <taxon>Nocardiopsidaceae</taxon>
        <taxon>Nocardiopsis</taxon>
    </lineage>
</organism>
<evidence type="ECO:0000256" key="5">
    <source>
        <dbReference type="ARBA" id="ARBA00023251"/>
    </source>
</evidence>
<evidence type="ECO:0000256" key="6">
    <source>
        <dbReference type="RuleBase" id="RU361157"/>
    </source>
</evidence>
<evidence type="ECO:0000256" key="4">
    <source>
        <dbReference type="ARBA" id="ARBA00023136"/>
    </source>
</evidence>
<keyword evidence="6" id="KW-0813">Transport</keyword>
<dbReference type="GO" id="GO:0046677">
    <property type="term" value="P:response to antibiotic"/>
    <property type="evidence" value="ECO:0007669"/>
    <property type="project" value="UniProtKB-KW"/>
</dbReference>
<feature type="transmembrane region" description="Helical" evidence="6">
    <location>
        <begin position="56"/>
        <end position="76"/>
    </location>
</feature>
<dbReference type="PANTHER" id="PTHR43229:SF2">
    <property type="entry name" value="NODULATION PROTEIN J"/>
    <property type="match status" value="1"/>
</dbReference>
<name>A0A1V3BYY7_9ACTN</name>
<sequence length="280" mass="30545">MSAPVTPLSDTERSALHRALVSSERPRRSGPVAASLAFAWRALLKIKHVPDQLSDAIIFPVMFTLLFTYLFGGAMSGSPAEYLQYFLPGVVVLAVALTSMYTGITLNQDMHKGTFDRFRSLPIWRPSVLVGSMLGDVVRYAVASTVPLLLGLLLGFRPEGGLVGVLLALLFIQFFTFSLAWIWTLFGVMMRTPTAVQGATFPLQFLLVFGSNILVDPDTMPSWLGFVVSANPVSHATTVVRGLMHGSLTPGELLGGFVACGVLILLFAPLTMFFYNRKQR</sequence>
<dbReference type="PROSITE" id="PS51012">
    <property type="entry name" value="ABC_TM2"/>
    <property type="match status" value="1"/>
</dbReference>
<keyword evidence="6" id="KW-1003">Cell membrane</keyword>
<accession>A0A1V3BYY7</accession>
<dbReference type="InterPro" id="IPR047817">
    <property type="entry name" value="ABC2_TM_bact-type"/>
</dbReference>
<dbReference type="STRING" id="501010.NOSIN_05600"/>
<dbReference type="AlphaFoldDB" id="A0A1V3BYY7"/>
<evidence type="ECO:0000313" key="8">
    <source>
        <dbReference type="EMBL" id="OOC53350.1"/>
    </source>
</evidence>
<dbReference type="GO" id="GO:0043190">
    <property type="term" value="C:ATP-binding cassette (ABC) transporter complex"/>
    <property type="evidence" value="ECO:0007669"/>
    <property type="project" value="InterPro"/>
</dbReference>
<keyword evidence="9" id="KW-1185">Reference proteome</keyword>
<dbReference type="InterPro" id="IPR013525">
    <property type="entry name" value="ABC2_TM"/>
</dbReference>
<gene>
    <name evidence="8" type="ORF">NOSIN_05600</name>
</gene>
<proteinExistence type="inferred from homology"/>
<dbReference type="Pfam" id="PF01061">
    <property type="entry name" value="ABC2_membrane"/>
    <property type="match status" value="1"/>
</dbReference>
<dbReference type="PIRSF" id="PIRSF006648">
    <property type="entry name" value="DrrB"/>
    <property type="match status" value="1"/>
</dbReference>
<dbReference type="Proteomes" id="UP000189004">
    <property type="component" value="Unassembled WGS sequence"/>
</dbReference>
<feature type="transmembrane region" description="Helical" evidence="6">
    <location>
        <begin position="82"/>
        <end position="102"/>
    </location>
</feature>
<comment type="caution">
    <text evidence="8">The sequence shown here is derived from an EMBL/GenBank/DDBJ whole genome shotgun (WGS) entry which is preliminary data.</text>
</comment>
<keyword evidence="5" id="KW-0046">Antibiotic resistance</keyword>
<evidence type="ECO:0000256" key="2">
    <source>
        <dbReference type="ARBA" id="ARBA00022692"/>
    </source>
</evidence>
<comment type="similarity">
    <text evidence="6">Belongs to the ABC-2 integral membrane protein family.</text>
</comment>
<evidence type="ECO:0000256" key="1">
    <source>
        <dbReference type="ARBA" id="ARBA00004141"/>
    </source>
</evidence>
<feature type="transmembrane region" description="Helical" evidence="6">
    <location>
        <begin position="162"/>
        <end position="183"/>
    </location>
</feature>
<dbReference type="EMBL" id="MCOK01000001">
    <property type="protein sequence ID" value="OOC53350.1"/>
    <property type="molecule type" value="Genomic_DNA"/>
</dbReference>
<evidence type="ECO:0000256" key="3">
    <source>
        <dbReference type="ARBA" id="ARBA00022989"/>
    </source>
</evidence>
<comment type="caution">
    <text evidence="6">Lacks conserved residue(s) required for the propagation of feature annotation.</text>
</comment>
<comment type="subcellular location">
    <subcellularLocation>
        <location evidence="6">Cell membrane</location>
        <topology evidence="6">Multi-pass membrane protein</topology>
    </subcellularLocation>
    <subcellularLocation>
        <location evidence="1">Membrane</location>
        <topology evidence="1">Multi-pass membrane protein</topology>
    </subcellularLocation>
</comment>
<feature type="transmembrane region" description="Helical" evidence="6">
    <location>
        <begin position="195"/>
        <end position="215"/>
    </location>
</feature>
<reference evidence="9" key="1">
    <citation type="submission" date="2016-08" db="EMBL/GenBank/DDBJ databases">
        <authorList>
            <person name="Tokovenko B."/>
            <person name="Kalinowski J."/>
        </authorList>
    </citation>
    <scope>NUCLEOTIDE SEQUENCE [LARGE SCALE GENOMIC DNA]</scope>
    <source>
        <strain evidence="9">UTMC102</strain>
    </source>
</reference>